<evidence type="ECO:0000313" key="1">
    <source>
        <dbReference type="EMBL" id="SMP33060.1"/>
    </source>
</evidence>
<sequence>MFHIARDFAALGSIVCFCTTLAVWGDVLLAVG</sequence>
<evidence type="ECO:0000313" key="2">
    <source>
        <dbReference type="Proteomes" id="UP001157914"/>
    </source>
</evidence>
<proteinExistence type="predicted"/>
<protein>
    <submittedName>
        <fullName evidence="1">Uncharacterized protein</fullName>
    </submittedName>
</protein>
<reference evidence="1 2" key="1">
    <citation type="submission" date="2017-05" db="EMBL/GenBank/DDBJ databases">
        <authorList>
            <person name="Varghese N."/>
            <person name="Submissions S."/>
        </authorList>
    </citation>
    <scope>NUCLEOTIDE SEQUENCE [LARGE SCALE GENOMIC DNA]</scope>
    <source>
        <strain evidence="1 2">DSM 15949</strain>
    </source>
</reference>
<keyword evidence="2" id="KW-1185">Reference proteome</keyword>
<gene>
    <name evidence="1" type="ORF">SAMN06265374_3649</name>
</gene>
<organism evidence="1 2">
    <name type="scientific">Roseibium denhamense</name>
    <dbReference type="NCBI Taxonomy" id="76305"/>
    <lineage>
        <taxon>Bacteria</taxon>
        <taxon>Pseudomonadati</taxon>
        <taxon>Pseudomonadota</taxon>
        <taxon>Alphaproteobacteria</taxon>
        <taxon>Hyphomicrobiales</taxon>
        <taxon>Stappiaceae</taxon>
        <taxon>Roseibium</taxon>
    </lineage>
</organism>
<comment type="caution">
    <text evidence="1">The sequence shown here is derived from an EMBL/GenBank/DDBJ whole genome shotgun (WGS) entry which is preliminary data.</text>
</comment>
<dbReference type="EMBL" id="FXTT01000005">
    <property type="protein sequence ID" value="SMP33060.1"/>
    <property type="molecule type" value="Genomic_DNA"/>
</dbReference>
<accession>A0ABY1PI10</accession>
<name>A0ABY1PI10_9HYPH</name>
<dbReference type="Proteomes" id="UP001157914">
    <property type="component" value="Unassembled WGS sequence"/>
</dbReference>